<dbReference type="InParanoid" id="E9H4X7"/>
<dbReference type="KEGG" id="dpx:DAPPUDRAFT_325508"/>
<evidence type="ECO:0000313" key="2">
    <source>
        <dbReference type="Proteomes" id="UP000000305"/>
    </source>
</evidence>
<dbReference type="HOGENOM" id="CLU_970649_0_0_1"/>
<name>E9H4X7_DAPPU</name>
<dbReference type="EMBL" id="GL732592">
    <property type="protein sequence ID" value="EFX73219.1"/>
    <property type="molecule type" value="Genomic_DNA"/>
</dbReference>
<protein>
    <submittedName>
        <fullName evidence="1">Uncharacterized protein</fullName>
    </submittedName>
</protein>
<organism evidence="1 2">
    <name type="scientific">Daphnia pulex</name>
    <name type="common">Water flea</name>
    <dbReference type="NCBI Taxonomy" id="6669"/>
    <lineage>
        <taxon>Eukaryota</taxon>
        <taxon>Metazoa</taxon>
        <taxon>Ecdysozoa</taxon>
        <taxon>Arthropoda</taxon>
        <taxon>Crustacea</taxon>
        <taxon>Branchiopoda</taxon>
        <taxon>Diplostraca</taxon>
        <taxon>Cladocera</taxon>
        <taxon>Anomopoda</taxon>
        <taxon>Daphniidae</taxon>
        <taxon>Daphnia</taxon>
    </lineage>
</organism>
<proteinExistence type="predicted"/>
<dbReference type="AlphaFoldDB" id="E9H4X7"/>
<accession>E9H4X7</accession>
<reference evidence="1 2" key="1">
    <citation type="journal article" date="2011" name="Science">
        <title>The ecoresponsive genome of Daphnia pulex.</title>
        <authorList>
            <person name="Colbourne J.K."/>
            <person name="Pfrender M.E."/>
            <person name="Gilbert D."/>
            <person name="Thomas W.K."/>
            <person name="Tucker A."/>
            <person name="Oakley T.H."/>
            <person name="Tokishita S."/>
            <person name="Aerts A."/>
            <person name="Arnold G.J."/>
            <person name="Basu M.K."/>
            <person name="Bauer D.J."/>
            <person name="Caceres C.E."/>
            <person name="Carmel L."/>
            <person name="Casola C."/>
            <person name="Choi J.H."/>
            <person name="Detter J.C."/>
            <person name="Dong Q."/>
            <person name="Dusheyko S."/>
            <person name="Eads B.D."/>
            <person name="Frohlich T."/>
            <person name="Geiler-Samerotte K.A."/>
            <person name="Gerlach D."/>
            <person name="Hatcher P."/>
            <person name="Jogdeo S."/>
            <person name="Krijgsveld J."/>
            <person name="Kriventseva E.V."/>
            <person name="Kultz D."/>
            <person name="Laforsch C."/>
            <person name="Lindquist E."/>
            <person name="Lopez J."/>
            <person name="Manak J.R."/>
            <person name="Muller J."/>
            <person name="Pangilinan J."/>
            <person name="Patwardhan R.P."/>
            <person name="Pitluck S."/>
            <person name="Pritham E.J."/>
            <person name="Rechtsteiner A."/>
            <person name="Rho M."/>
            <person name="Rogozin I.B."/>
            <person name="Sakarya O."/>
            <person name="Salamov A."/>
            <person name="Schaack S."/>
            <person name="Shapiro H."/>
            <person name="Shiga Y."/>
            <person name="Skalitzky C."/>
            <person name="Smith Z."/>
            <person name="Souvorov A."/>
            <person name="Sung W."/>
            <person name="Tang Z."/>
            <person name="Tsuchiya D."/>
            <person name="Tu H."/>
            <person name="Vos H."/>
            <person name="Wang M."/>
            <person name="Wolf Y.I."/>
            <person name="Yamagata H."/>
            <person name="Yamada T."/>
            <person name="Ye Y."/>
            <person name="Shaw J.R."/>
            <person name="Andrews J."/>
            <person name="Crease T.J."/>
            <person name="Tang H."/>
            <person name="Lucas S.M."/>
            <person name="Robertson H.M."/>
            <person name="Bork P."/>
            <person name="Koonin E.V."/>
            <person name="Zdobnov E.M."/>
            <person name="Grigoriev I.V."/>
            <person name="Lynch M."/>
            <person name="Boore J.L."/>
        </authorList>
    </citation>
    <scope>NUCLEOTIDE SEQUENCE [LARGE SCALE GENOMIC DNA]</scope>
</reference>
<gene>
    <name evidence="1" type="ORF">DAPPUDRAFT_325508</name>
</gene>
<dbReference type="Proteomes" id="UP000000305">
    <property type="component" value="Unassembled WGS sequence"/>
</dbReference>
<keyword evidence="2" id="KW-1185">Reference proteome</keyword>
<sequence>MFEAHTLCLVEYKCSEIGTLAHEPQDHFGILQFWGFNLQQLVRINITCHHTAAKMFMTLSLPSEIYLNMRKHARSLTDILEPMLDLSMTEEGLPATSCSILIFKTYAHPASLLQCFLCCYKTFNFSRFTGELDHFSCCDTPTVTLHGIMARFEQVFYIPNHTAELKSVDLQETCYAEGRTVATCKSLMSLLTPLIHVHCTVAVEEWNLCKKIKTIRNLYRMKCKSTTRGILNDPVEGTNVTLICRISELQATSSNFLNWTYEINGEVRTIDTENPPLGLSIGKLKIA</sequence>
<evidence type="ECO:0000313" key="1">
    <source>
        <dbReference type="EMBL" id="EFX73219.1"/>
    </source>
</evidence>